<evidence type="ECO:0000256" key="1">
    <source>
        <dbReference type="SAM" id="MobiDB-lite"/>
    </source>
</evidence>
<feature type="region of interest" description="Disordered" evidence="1">
    <location>
        <begin position="1"/>
        <end position="22"/>
    </location>
</feature>
<accession>A0A3P7ITH2</accession>
<protein>
    <submittedName>
        <fullName evidence="2">Uncharacterized protein</fullName>
    </submittedName>
</protein>
<gene>
    <name evidence="2" type="ORF">SVUK_LOCUS2575</name>
</gene>
<dbReference type="AlphaFoldDB" id="A0A3P7ITH2"/>
<proteinExistence type="predicted"/>
<dbReference type="Proteomes" id="UP000270094">
    <property type="component" value="Unassembled WGS sequence"/>
</dbReference>
<reference evidence="2 3" key="1">
    <citation type="submission" date="2018-11" db="EMBL/GenBank/DDBJ databases">
        <authorList>
            <consortium name="Pathogen Informatics"/>
        </authorList>
    </citation>
    <scope>NUCLEOTIDE SEQUENCE [LARGE SCALE GENOMIC DNA]</scope>
</reference>
<name>A0A3P7ITH2_STRVU</name>
<evidence type="ECO:0000313" key="3">
    <source>
        <dbReference type="Proteomes" id="UP000270094"/>
    </source>
</evidence>
<sequence>MTARLASKRSFPRPPHAPPADSPALSIFSPIMISDDVNHGMAMSVALTSILRIGFFGVFEKQSLGGHSEIVNTAVSQTSAPAHQGITPRIQVFGRELQRQPDFDLLLAELCLDHVWTEPSKRDLRGEIANKMFLSRNVLSQDFLNFLIGSLDQLRSIRVVHTVSNITTSGTMFTLSCRDATALRVSCVVHCILQVY</sequence>
<keyword evidence="3" id="KW-1185">Reference proteome</keyword>
<feature type="compositionally biased region" description="Pro residues" evidence="1">
    <location>
        <begin position="12"/>
        <end position="21"/>
    </location>
</feature>
<evidence type="ECO:0000313" key="2">
    <source>
        <dbReference type="EMBL" id="VDM67577.1"/>
    </source>
</evidence>
<dbReference type="OrthoDB" id="26401at2759"/>
<feature type="compositionally biased region" description="Basic residues" evidence="1">
    <location>
        <begin position="1"/>
        <end position="11"/>
    </location>
</feature>
<dbReference type="EMBL" id="UYYB01005919">
    <property type="protein sequence ID" value="VDM67577.1"/>
    <property type="molecule type" value="Genomic_DNA"/>
</dbReference>
<organism evidence="2 3">
    <name type="scientific">Strongylus vulgaris</name>
    <name type="common">Blood worm</name>
    <dbReference type="NCBI Taxonomy" id="40348"/>
    <lineage>
        <taxon>Eukaryota</taxon>
        <taxon>Metazoa</taxon>
        <taxon>Ecdysozoa</taxon>
        <taxon>Nematoda</taxon>
        <taxon>Chromadorea</taxon>
        <taxon>Rhabditida</taxon>
        <taxon>Rhabditina</taxon>
        <taxon>Rhabditomorpha</taxon>
        <taxon>Strongyloidea</taxon>
        <taxon>Strongylidae</taxon>
        <taxon>Strongylus</taxon>
    </lineage>
</organism>